<protein>
    <recommendedName>
        <fullName evidence="4">Lipoprotein</fullName>
    </recommendedName>
</protein>
<accession>A0A7X3FEJ9</accession>
<keyword evidence="3" id="KW-1185">Reference proteome</keyword>
<feature type="compositionally biased region" description="Basic and acidic residues" evidence="1">
    <location>
        <begin position="201"/>
        <end position="214"/>
    </location>
</feature>
<name>A0A7X3FEJ9_9BACL</name>
<feature type="region of interest" description="Disordered" evidence="1">
    <location>
        <begin position="201"/>
        <end position="220"/>
    </location>
</feature>
<proteinExistence type="predicted"/>
<evidence type="ECO:0000313" key="2">
    <source>
        <dbReference type="EMBL" id="MVO98249.1"/>
    </source>
</evidence>
<dbReference type="Proteomes" id="UP000490800">
    <property type="component" value="Unassembled WGS sequence"/>
</dbReference>
<comment type="caution">
    <text evidence="2">The sequence shown here is derived from an EMBL/GenBank/DDBJ whole genome shotgun (WGS) entry which is preliminary data.</text>
</comment>
<dbReference type="EMBL" id="RHLK01000001">
    <property type="protein sequence ID" value="MVO98249.1"/>
    <property type="molecule type" value="Genomic_DNA"/>
</dbReference>
<dbReference type="AlphaFoldDB" id="A0A7X3FEJ9"/>
<dbReference type="PROSITE" id="PS51257">
    <property type="entry name" value="PROKAR_LIPOPROTEIN"/>
    <property type="match status" value="1"/>
</dbReference>
<evidence type="ECO:0000313" key="3">
    <source>
        <dbReference type="Proteomes" id="UP000490800"/>
    </source>
</evidence>
<evidence type="ECO:0008006" key="4">
    <source>
        <dbReference type="Google" id="ProtNLM"/>
    </source>
</evidence>
<gene>
    <name evidence="2" type="ORF">EDM21_01625</name>
</gene>
<dbReference type="RefSeq" id="WP_157332279.1">
    <property type="nucleotide sequence ID" value="NZ_RHLK01000001.1"/>
</dbReference>
<dbReference type="OrthoDB" id="5071097at2"/>
<organism evidence="2 3">
    <name type="scientific">Paenibacillus lutrae</name>
    <dbReference type="NCBI Taxonomy" id="2078573"/>
    <lineage>
        <taxon>Bacteria</taxon>
        <taxon>Bacillati</taxon>
        <taxon>Bacillota</taxon>
        <taxon>Bacilli</taxon>
        <taxon>Bacillales</taxon>
        <taxon>Paenibacillaceae</taxon>
        <taxon>Paenibacillus</taxon>
    </lineage>
</organism>
<reference evidence="2 3" key="1">
    <citation type="journal article" date="2019" name="Microorganisms">
        <title>Paenibacillus lutrae sp. nov., A Chitinolytic Species Isolated from A River Otter in Castril Natural Park, Granada, Spain.</title>
        <authorList>
            <person name="Rodriguez M."/>
            <person name="Reina J.C."/>
            <person name="Bejar V."/>
            <person name="Llamas I."/>
        </authorList>
    </citation>
    <scope>NUCLEOTIDE SEQUENCE [LARGE SCALE GENOMIC DNA]</scope>
    <source>
        <strain evidence="2 3">N10</strain>
    </source>
</reference>
<sequence length="220" mass="24946">MKRHAKGAVRSRLTVIILIAVLFGNLLAGCTPAENISEARKQAERAAQTLWHVKDAEGNLAGSVADDHPDVIAVRKLLIMHANVINNRSYKTLQPEEELAYYTETFRSNLGKRYQDGLKELYAQQQIEIKQRNLAWYDITFSADYRLAQAKVEDEFEFVASEPQYLAQRKLSLGKFYKQQRVVDLVKEGNAWRIADMKKSPLTDDGVKKDESTELSKGGT</sequence>
<evidence type="ECO:0000256" key="1">
    <source>
        <dbReference type="SAM" id="MobiDB-lite"/>
    </source>
</evidence>